<feature type="transmembrane region" description="Helical" evidence="1">
    <location>
        <begin position="132"/>
        <end position="153"/>
    </location>
</feature>
<feature type="transmembrane region" description="Helical" evidence="1">
    <location>
        <begin position="230"/>
        <end position="247"/>
    </location>
</feature>
<sequence length="329" mass="36125">MAVLATNDTFPRLNPDAPMAFLPPDLANQYVAGTYLIVAVIGAWFMDVILSIPDEIRIYKKRPFRLPDLLYFLSRIAFGGFVLTSFIISSAPLHSCPQVLVVTACFSGLTTPLNSSLFLLRIWGVFHGSKVIIGFFSLFWLSTFTSFVSAFNIKTHPIGPTQYCIVEAAPQIIAIAFIVAAAYDTLVFLAITMKIVLDSPAEGWKAKTSLLFTGEKMGYISRALLQTGQIYYFVAVSTNIIILAVVLNHSVPIVFKPAVTAPMVALQNLLACRVFRLLKLGSLKTNPDMFRPSVSSAHDQTLTSIQFNPPADVVRRDISVLTIPGSQNK</sequence>
<keyword evidence="3" id="KW-1185">Reference proteome</keyword>
<protein>
    <submittedName>
        <fullName evidence="2">Uncharacterized protein</fullName>
    </submittedName>
</protein>
<evidence type="ECO:0000313" key="3">
    <source>
        <dbReference type="Proteomes" id="UP001385951"/>
    </source>
</evidence>
<evidence type="ECO:0000256" key="1">
    <source>
        <dbReference type="SAM" id="Phobius"/>
    </source>
</evidence>
<dbReference type="Proteomes" id="UP001385951">
    <property type="component" value="Unassembled WGS sequence"/>
</dbReference>
<organism evidence="2 3">
    <name type="scientific">Cerrena zonata</name>
    <dbReference type="NCBI Taxonomy" id="2478898"/>
    <lineage>
        <taxon>Eukaryota</taxon>
        <taxon>Fungi</taxon>
        <taxon>Dikarya</taxon>
        <taxon>Basidiomycota</taxon>
        <taxon>Agaricomycotina</taxon>
        <taxon>Agaricomycetes</taxon>
        <taxon>Polyporales</taxon>
        <taxon>Cerrenaceae</taxon>
        <taxon>Cerrena</taxon>
    </lineage>
</organism>
<feature type="transmembrane region" description="Helical" evidence="1">
    <location>
        <begin position="70"/>
        <end position="93"/>
    </location>
</feature>
<feature type="transmembrane region" description="Helical" evidence="1">
    <location>
        <begin position="30"/>
        <end position="50"/>
    </location>
</feature>
<dbReference type="EMBL" id="JASBNA010000021">
    <property type="protein sequence ID" value="KAK7685177.1"/>
    <property type="molecule type" value="Genomic_DNA"/>
</dbReference>
<evidence type="ECO:0000313" key="2">
    <source>
        <dbReference type="EMBL" id="KAK7685177.1"/>
    </source>
</evidence>
<accession>A0AAW0FYD7</accession>
<proteinExistence type="predicted"/>
<gene>
    <name evidence="2" type="ORF">QCA50_011540</name>
</gene>
<name>A0AAW0FYD7_9APHY</name>
<keyword evidence="1" id="KW-0812">Transmembrane</keyword>
<keyword evidence="1" id="KW-1133">Transmembrane helix</keyword>
<feature type="transmembrane region" description="Helical" evidence="1">
    <location>
        <begin position="173"/>
        <end position="197"/>
    </location>
</feature>
<keyword evidence="1" id="KW-0472">Membrane</keyword>
<reference evidence="2 3" key="1">
    <citation type="submission" date="2022-09" db="EMBL/GenBank/DDBJ databases">
        <authorList>
            <person name="Palmer J.M."/>
        </authorList>
    </citation>
    <scope>NUCLEOTIDE SEQUENCE [LARGE SCALE GENOMIC DNA]</scope>
    <source>
        <strain evidence="2 3">DSM 7382</strain>
    </source>
</reference>
<dbReference type="AlphaFoldDB" id="A0AAW0FYD7"/>
<feature type="transmembrane region" description="Helical" evidence="1">
    <location>
        <begin position="99"/>
        <end position="120"/>
    </location>
</feature>
<comment type="caution">
    <text evidence="2">The sequence shown here is derived from an EMBL/GenBank/DDBJ whole genome shotgun (WGS) entry which is preliminary data.</text>
</comment>